<feature type="region of interest" description="Disordered" evidence="1">
    <location>
        <begin position="1028"/>
        <end position="1077"/>
    </location>
</feature>
<feature type="region of interest" description="Disordered" evidence="1">
    <location>
        <begin position="301"/>
        <end position="372"/>
    </location>
</feature>
<dbReference type="Proteomes" id="UP000281738">
    <property type="component" value="Unassembled WGS sequence"/>
</dbReference>
<feature type="compositionally biased region" description="Basic and acidic residues" evidence="1">
    <location>
        <begin position="1028"/>
        <end position="1041"/>
    </location>
</feature>
<sequence>MNTRDSRRPGPVPVIRAALALLLTLALTAGVPILLLGTVGSPFPGTWIWGTPVTNQALLGLVAILAWIFWAQFVLCLVVEIGAEIRLATGRSADWLSRLPGTFSSQQALARTLVRAVVVVGLGSAAISTVVIPHAARVDTHVTAQTDEHFAATPSQGATTVPADSEALRDRASSSPQGRTRHVTVVKGDSLWTLAERHLGSGQDWRNIAELNRGRTMTDGQSFRDSAALQPGWSLLLPAGHEASAGSQIADEVVVEPGDTLWSLSENAYGDGDRWDQIYRANRDHIDDPDLIYPGQELDVPHVEEKPPTSSRHESSPERSDPPRPVPSDSDKRSGAPTALPGSAPEAGARSQPDTRASADRTISSEDDAPDKATMMRALGGGALLLASGLFTALLARRRRQFRNRRSGRTITPTPPHLRPTEHAVRARGSSGGEAADFLDQALRDLAARARRGECQLPEVAAARLSDSSLELVATDDTEPPSPWQPGERANRWRLDRNTDLEPTDAMAPYPTLVAVGLDDAGGTWLVDLEAAGIVQLVGDEASSRGMLRFMAAELATNAWSDSVDVLVDAVGRDLVPINPNRLEHTPQIDLRRLAKTARRVNEAAEATGLNVLTGRADGRGGDTWLPTVLLTDGQNGDEVAAKNNLKSVDELRDELSRDSRRNTVAFVSSTARPLPAAVVLTIDAVGHLNTPWSPPLRPNALSATEGASLGQLFASADDGDDTDEPMPDAATGTTPAAELSDAAGAVRHDLTGPRGGETTTASSLLPMADHFYTDQAATTPEDLDALAPTVPPEIAHEILALDPALDADLEEWHSTRAARPRLRLLGPIELRVNGERPHDVQRRLAYYTELATYLVMRPHGSTPAQMAEAFDIQTNTLHSRINMLRKWLGTHGTTGDWFLPESTLSPAARARGVPVYQLTDVVCDADLFRRLRTRGHSRGERGIEDLGLALELVDGPPFDQQRAGGYGWLAETPHDHYLNAAIVDVAHLVATHALAAGQPERAAWAAGVGTSAVPSDDKPRLDLARALRESPHESEEHARTVDAIINRTDDDSPPPAIGRRTKTLIGRQFADQRRAE</sequence>
<dbReference type="InterPro" id="IPR018392">
    <property type="entry name" value="LysM"/>
</dbReference>
<dbReference type="CDD" id="cd00118">
    <property type="entry name" value="LysM"/>
    <property type="match status" value="2"/>
</dbReference>
<keyword evidence="5" id="KW-1185">Reference proteome</keyword>
<keyword evidence="2" id="KW-1133">Transmembrane helix</keyword>
<feature type="region of interest" description="Disordered" evidence="1">
    <location>
        <begin position="154"/>
        <end position="181"/>
    </location>
</feature>
<protein>
    <submittedName>
        <fullName evidence="4">LysM domain-containing protein</fullName>
    </submittedName>
</protein>
<evidence type="ECO:0000259" key="3">
    <source>
        <dbReference type="PROSITE" id="PS51782"/>
    </source>
</evidence>
<keyword evidence="2" id="KW-0812">Transmembrane</keyword>
<dbReference type="AlphaFoldDB" id="A0A3N2CUE3"/>
<feature type="transmembrane region" description="Helical" evidence="2">
    <location>
        <begin position="57"/>
        <end position="79"/>
    </location>
</feature>
<organism evidence="4 5">
    <name type="scientific">Nocardioides aurantiacus</name>
    <dbReference type="NCBI Taxonomy" id="86796"/>
    <lineage>
        <taxon>Bacteria</taxon>
        <taxon>Bacillati</taxon>
        <taxon>Actinomycetota</taxon>
        <taxon>Actinomycetes</taxon>
        <taxon>Propionibacteriales</taxon>
        <taxon>Nocardioidaceae</taxon>
        <taxon>Nocardioides</taxon>
    </lineage>
</organism>
<comment type="caution">
    <text evidence="4">The sequence shown here is derived from an EMBL/GenBank/DDBJ whole genome shotgun (WGS) entry which is preliminary data.</text>
</comment>
<evidence type="ECO:0000313" key="4">
    <source>
        <dbReference type="EMBL" id="ROR91152.1"/>
    </source>
</evidence>
<feature type="domain" description="LysM" evidence="3">
    <location>
        <begin position="181"/>
        <end position="237"/>
    </location>
</feature>
<dbReference type="EMBL" id="RKHO01000001">
    <property type="protein sequence ID" value="ROR91152.1"/>
    <property type="molecule type" value="Genomic_DNA"/>
</dbReference>
<dbReference type="RefSeq" id="WP_123390543.1">
    <property type="nucleotide sequence ID" value="NZ_RKHO01000001.1"/>
</dbReference>
<dbReference type="OrthoDB" id="8444614at2"/>
<feature type="transmembrane region" description="Helical" evidence="2">
    <location>
        <begin position="113"/>
        <end position="136"/>
    </location>
</feature>
<feature type="domain" description="LysM" evidence="3">
    <location>
        <begin position="251"/>
        <end position="300"/>
    </location>
</feature>
<accession>A0A3N2CUE3</accession>
<feature type="compositionally biased region" description="Basic and acidic residues" evidence="1">
    <location>
        <begin position="301"/>
        <end position="322"/>
    </location>
</feature>
<dbReference type="PANTHER" id="PTHR34700">
    <property type="entry name" value="POTASSIUM BINDING PROTEIN KBP"/>
    <property type="match status" value="1"/>
</dbReference>
<dbReference type="PANTHER" id="PTHR34700:SF4">
    <property type="entry name" value="PHAGE-LIKE ELEMENT PBSX PROTEIN XKDP"/>
    <property type="match status" value="1"/>
</dbReference>
<dbReference type="Pfam" id="PF01476">
    <property type="entry name" value="LysM"/>
    <property type="match status" value="2"/>
</dbReference>
<keyword evidence="2" id="KW-0472">Membrane</keyword>
<gene>
    <name evidence="4" type="ORF">EDD33_2014</name>
</gene>
<dbReference type="InterPro" id="IPR052196">
    <property type="entry name" value="Bact_Kbp"/>
</dbReference>
<dbReference type="SMART" id="SM00257">
    <property type="entry name" value="LysM"/>
    <property type="match status" value="2"/>
</dbReference>
<evidence type="ECO:0000313" key="5">
    <source>
        <dbReference type="Proteomes" id="UP000281738"/>
    </source>
</evidence>
<evidence type="ECO:0000256" key="1">
    <source>
        <dbReference type="SAM" id="MobiDB-lite"/>
    </source>
</evidence>
<dbReference type="PROSITE" id="PS51782">
    <property type="entry name" value="LYSM"/>
    <property type="match status" value="2"/>
</dbReference>
<dbReference type="Gene3D" id="3.10.350.10">
    <property type="entry name" value="LysM domain"/>
    <property type="match status" value="2"/>
</dbReference>
<feature type="region of interest" description="Disordered" evidence="1">
    <location>
        <begin position="402"/>
        <end position="421"/>
    </location>
</feature>
<feature type="region of interest" description="Disordered" evidence="1">
    <location>
        <begin position="714"/>
        <end position="738"/>
    </location>
</feature>
<name>A0A3N2CUE3_9ACTN</name>
<reference evidence="4 5" key="1">
    <citation type="submission" date="2018-11" db="EMBL/GenBank/DDBJ databases">
        <title>Sequencing the genomes of 1000 actinobacteria strains.</title>
        <authorList>
            <person name="Klenk H.-P."/>
        </authorList>
    </citation>
    <scope>NUCLEOTIDE SEQUENCE [LARGE SCALE GENOMIC DNA]</scope>
    <source>
        <strain evidence="4 5">DSM 12652</strain>
    </source>
</reference>
<dbReference type="InterPro" id="IPR036779">
    <property type="entry name" value="LysM_dom_sf"/>
</dbReference>
<evidence type="ECO:0000256" key="2">
    <source>
        <dbReference type="SAM" id="Phobius"/>
    </source>
</evidence>
<feature type="transmembrane region" description="Helical" evidence="2">
    <location>
        <begin position="12"/>
        <end position="37"/>
    </location>
</feature>
<dbReference type="SUPFAM" id="SSF54106">
    <property type="entry name" value="LysM domain"/>
    <property type="match status" value="1"/>
</dbReference>
<feature type="compositionally biased region" description="Acidic residues" evidence="1">
    <location>
        <begin position="718"/>
        <end position="727"/>
    </location>
</feature>
<proteinExistence type="predicted"/>